<feature type="domain" description="Alpha/beta hydrolase fold-3" evidence="4">
    <location>
        <begin position="60"/>
        <end position="248"/>
    </location>
</feature>
<comment type="similarity">
    <text evidence="1">Belongs to the 'GDXG' lipolytic enzyme family.</text>
</comment>
<dbReference type="Pfam" id="PF07859">
    <property type="entry name" value="Abhydrolase_3"/>
    <property type="match status" value="1"/>
</dbReference>
<sequence length="279" mass="29058">MTDRPANRAALEDRIRSTPIAGDPDKMRAAFDHITGPLAKVRTTDIAGIPCGLFGEGAPILWIHGGGLVLGSSATHARAAEHVALATGRQVVVPDYPRAPEAAWPAQLDACLAVLDALPGPLPVVGDSVGGQIAVLLGQARGGRIASLSLISPNSDRTGQSTTRHRASDLMNDDEGDRTFARMAMGDYDPRDPQVSPAISDLAGLPPTLILAAGDEILLDDALILARAAALHGVATQLRVFPGLFHLWPLWPDILPEGAAALDAVAAHIETTTNGDISC</sequence>
<accession>A0A2R8BX12</accession>
<feature type="compositionally biased region" description="Polar residues" evidence="3">
    <location>
        <begin position="152"/>
        <end position="162"/>
    </location>
</feature>
<dbReference type="InterPro" id="IPR013094">
    <property type="entry name" value="AB_hydrolase_3"/>
</dbReference>
<dbReference type="RefSeq" id="WP_108894523.1">
    <property type="nucleotide sequence ID" value="NZ_ONZF01000005.1"/>
</dbReference>
<dbReference type="InterPro" id="IPR050300">
    <property type="entry name" value="GDXG_lipolytic_enzyme"/>
</dbReference>
<dbReference type="PANTHER" id="PTHR48081:SF30">
    <property type="entry name" value="ACETYL-HYDROLASE LIPR-RELATED"/>
    <property type="match status" value="1"/>
</dbReference>
<dbReference type="AlphaFoldDB" id="A0A2R8BX12"/>
<evidence type="ECO:0000313" key="6">
    <source>
        <dbReference type="Proteomes" id="UP000244912"/>
    </source>
</evidence>
<evidence type="ECO:0000313" key="5">
    <source>
        <dbReference type="EMBL" id="SPJ24704.1"/>
    </source>
</evidence>
<dbReference type="GO" id="GO:0004806">
    <property type="term" value="F:triacylglycerol lipase activity"/>
    <property type="evidence" value="ECO:0007669"/>
    <property type="project" value="TreeGrafter"/>
</dbReference>
<evidence type="ECO:0000256" key="1">
    <source>
        <dbReference type="ARBA" id="ARBA00010515"/>
    </source>
</evidence>
<evidence type="ECO:0000256" key="3">
    <source>
        <dbReference type="SAM" id="MobiDB-lite"/>
    </source>
</evidence>
<protein>
    <submittedName>
        <fullName evidence="5">Acetyl-hydrolase LipR</fullName>
        <ecNumber evidence="5">3.1.1.-</ecNumber>
    </submittedName>
</protein>
<feature type="region of interest" description="Disordered" evidence="3">
    <location>
        <begin position="152"/>
        <end position="174"/>
    </location>
</feature>
<name>A0A2R8BX12_9RHOB</name>
<dbReference type="OrthoDB" id="9806180at2"/>
<keyword evidence="2 5" id="KW-0378">Hydrolase</keyword>
<dbReference type="EC" id="3.1.1.-" evidence="5"/>
<dbReference type="EMBL" id="ONZF01000005">
    <property type="protein sequence ID" value="SPJ24704.1"/>
    <property type="molecule type" value="Genomic_DNA"/>
</dbReference>
<dbReference type="Gene3D" id="3.40.50.1820">
    <property type="entry name" value="alpha/beta hydrolase"/>
    <property type="match status" value="1"/>
</dbReference>
<reference evidence="5 6" key="1">
    <citation type="submission" date="2018-03" db="EMBL/GenBank/DDBJ databases">
        <authorList>
            <person name="Keele B.F."/>
        </authorList>
    </citation>
    <scope>NUCLEOTIDE SEQUENCE [LARGE SCALE GENOMIC DNA]</scope>
    <source>
        <strain evidence="5 6">CECT 8504</strain>
    </source>
</reference>
<keyword evidence="6" id="KW-1185">Reference proteome</keyword>
<dbReference type="PANTHER" id="PTHR48081">
    <property type="entry name" value="AB HYDROLASE SUPERFAMILY PROTEIN C4A8.06C"/>
    <property type="match status" value="1"/>
</dbReference>
<organism evidence="5 6">
    <name type="scientific">Palleronia abyssalis</name>
    <dbReference type="NCBI Taxonomy" id="1501240"/>
    <lineage>
        <taxon>Bacteria</taxon>
        <taxon>Pseudomonadati</taxon>
        <taxon>Pseudomonadota</taxon>
        <taxon>Alphaproteobacteria</taxon>
        <taxon>Rhodobacterales</taxon>
        <taxon>Roseobacteraceae</taxon>
        <taxon>Palleronia</taxon>
    </lineage>
</organism>
<dbReference type="Proteomes" id="UP000244912">
    <property type="component" value="Unassembled WGS sequence"/>
</dbReference>
<evidence type="ECO:0000256" key="2">
    <source>
        <dbReference type="ARBA" id="ARBA00022801"/>
    </source>
</evidence>
<gene>
    <name evidence="5" type="primary">lipR</name>
    <name evidence="5" type="ORF">PAA8504_02542</name>
</gene>
<dbReference type="SUPFAM" id="SSF53474">
    <property type="entry name" value="alpha/beta-Hydrolases"/>
    <property type="match status" value="1"/>
</dbReference>
<evidence type="ECO:0000259" key="4">
    <source>
        <dbReference type="Pfam" id="PF07859"/>
    </source>
</evidence>
<proteinExistence type="inferred from homology"/>
<dbReference type="InterPro" id="IPR029058">
    <property type="entry name" value="AB_hydrolase_fold"/>
</dbReference>